<dbReference type="Proteomes" id="UP000199468">
    <property type="component" value="Unassembled WGS sequence"/>
</dbReference>
<accession>A0ABY0P520</accession>
<sequence length="100" mass="11266">MSAVVSTREIGLQWRSTVLDEWRVDLADAIVREISRRRLTAAEVARICGYSSVKQVGEDLGYMRDRFRDGEGEPGITRLLRYAHYLNVPVSRSVVARAAA</sequence>
<gene>
    <name evidence="1" type="ORF">SAMN05421844_107190</name>
</gene>
<name>A0ABY0P520_9HYPH</name>
<evidence type="ECO:0000313" key="1">
    <source>
        <dbReference type="EMBL" id="SDH21853.1"/>
    </source>
</evidence>
<keyword evidence="2" id="KW-1185">Reference proteome</keyword>
<dbReference type="RefSeq" id="WP_091860265.1">
    <property type="nucleotide sequence ID" value="NZ_FNBZ01000007.1"/>
</dbReference>
<proteinExistence type="predicted"/>
<evidence type="ECO:0000313" key="2">
    <source>
        <dbReference type="Proteomes" id="UP000199468"/>
    </source>
</evidence>
<dbReference type="EMBL" id="FNBZ01000007">
    <property type="protein sequence ID" value="SDH21853.1"/>
    <property type="molecule type" value="Genomic_DNA"/>
</dbReference>
<comment type="caution">
    <text evidence="1">The sequence shown here is derived from an EMBL/GenBank/DDBJ whole genome shotgun (WGS) entry which is preliminary data.</text>
</comment>
<reference evidence="1 2" key="1">
    <citation type="submission" date="2016-10" db="EMBL/GenBank/DDBJ databases">
        <authorList>
            <person name="Varghese N."/>
            <person name="Submissions S."/>
        </authorList>
    </citation>
    <scope>NUCLEOTIDE SEQUENCE [LARGE SCALE GENOMIC DNA]</scope>
    <source>
        <strain evidence="1 2">DSM 26672</strain>
    </source>
</reference>
<protein>
    <submittedName>
        <fullName evidence="1">Uncharacterized protein</fullName>
    </submittedName>
</protein>
<organism evidence="1 2">
    <name type="scientific">Bosea robiniae</name>
    <dbReference type="NCBI Taxonomy" id="1036780"/>
    <lineage>
        <taxon>Bacteria</taxon>
        <taxon>Pseudomonadati</taxon>
        <taxon>Pseudomonadota</taxon>
        <taxon>Alphaproteobacteria</taxon>
        <taxon>Hyphomicrobiales</taxon>
        <taxon>Boseaceae</taxon>
        <taxon>Bosea</taxon>
    </lineage>
</organism>